<proteinExistence type="predicted"/>
<evidence type="ECO:0000256" key="2">
    <source>
        <dbReference type="SAM" id="MobiDB-lite"/>
    </source>
</evidence>
<feature type="compositionally biased region" description="Polar residues" evidence="2">
    <location>
        <begin position="18"/>
        <end position="44"/>
    </location>
</feature>
<keyword evidence="4" id="KW-1185">Reference proteome</keyword>
<feature type="coiled-coil region" evidence="1">
    <location>
        <begin position="60"/>
        <end position="110"/>
    </location>
</feature>
<gene>
    <name evidence="3" type="ORF">RM844_17020</name>
</gene>
<accession>A0ABU2JTB9</accession>
<feature type="region of interest" description="Disordered" evidence="2">
    <location>
        <begin position="141"/>
        <end position="177"/>
    </location>
</feature>
<comment type="caution">
    <text evidence="3">The sequence shown here is derived from an EMBL/GenBank/DDBJ whole genome shotgun (WGS) entry which is preliminary data.</text>
</comment>
<keyword evidence="1" id="KW-0175">Coiled coil</keyword>
<organism evidence="3 4">
    <name type="scientific">Streptomyces chisholmiae</name>
    <dbReference type="NCBI Taxonomy" id="3075540"/>
    <lineage>
        <taxon>Bacteria</taxon>
        <taxon>Bacillati</taxon>
        <taxon>Actinomycetota</taxon>
        <taxon>Actinomycetes</taxon>
        <taxon>Kitasatosporales</taxon>
        <taxon>Streptomycetaceae</taxon>
        <taxon>Streptomyces</taxon>
    </lineage>
</organism>
<dbReference type="Proteomes" id="UP001183410">
    <property type="component" value="Unassembled WGS sequence"/>
</dbReference>
<evidence type="ECO:0000313" key="3">
    <source>
        <dbReference type="EMBL" id="MDT0267984.1"/>
    </source>
</evidence>
<name>A0ABU2JTB9_9ACTN</name>
<feature type="region of interest" description="Disordered" evidence="2">
    <location>
        <begin position="1"/>
        <end position="54"/>
    </location>
</feature>
<sequence length="177" mass="19237">MDNQTTTQPDEGPEPEGTGSTQADEGTNDSGSPQIEDTDPQTTGDGRDEDALPDWARAELTSVRKEAARYRVAAKELRETLAAAKSPEEFEAASARVAELETELHRERLARTYQLPDFLASRITGETEEEREKDAQALAEAFNARTVPVGRGGLDPSAEESPSDPAALARMVPRGRR</sequence>
<dbReference type="RefSeq" id="WP_311668066.1">
    <property type="nucleotide sequence ID" value="NZ_JAVREO010000009.1"/>
</dbReference>
<evidence type="ECO:0000313" key="4">
    <source>
        <dbReference type="Proteomes" id="UP001183410"/>
    </source>
</evidence>
<evidence type="ECO:0008006" key="5">
    <source>
        <dbReference type="Google" id="ProtNLM"/>
    </source>
</evidence>
<evidence type="ECO:0000256" key="1">
    <source>
        <dbReference type="SAM" id="Coils"/>
    </source>
</evidence>
<reference evidence="4" key="1">
    <citation type="submission" date="2023-07" db="EMBL/GenBank/DDBJ databases">
        <title>30 novel species of actinomycetes from the DSMZ collection.</title>
        <authorList>
            <person name="Nouioui I."/>
        </authorList>
    </citation>
    <scope>NUCLEOTIDE SEQUENCE [LARGE SCALE GENOMIC DNA]</scope>
    <source>
        <strain evidence="4">DSM 44915</strain>
    </source>
</reference>
<dbReference type="EMBL" id="JAVREO010000009">
    <property type="protein sequence ID" value="MDT0267984.1"/>
    <property type="molecule type" value="Genomic_DNA"/>
</dbReference>
<protein>
    <recommendedName>
        <fullName evidence="5">Scaffolding protein</fullName>
    </recommendedName>
</protein>